<dbReference type="GO" id="GO:1990281">
    <property type="term" value="C:efflux pump complex"/>
    <property type="evidence" value="ECO:0007669"/>
    <property type="project" value="TreeGrafter"/>
</dbReference>
<organism evidence="5 6">
    <name type="scientific">Rehaibacterium terrae</name>
    <dbReference type="NCBI Taxonomy" id="1341696"/>
    <lineage>
        <taxon>Bacteria</taxon>
        <taxon>Pseudomonadati</taxon>
        <taxon>Pseudomonadota</taxon>
        <taxon>Gammaproteobacteria</taxon>
        <taxon>Lysobacterales</taxon>
        <taxon>Lysobacteraceae</taxon>
        <taxon>Rehaibacterium</taxon>
    </lineage>
</organism>
<dbReference type="GO" id="GO:0015562">
    <property type="term" value="F:efflux transmembrane transporter activity"/>
    <property type="evidence" value="ECO:0007669"/>
    <property type="project" value="TreeGrafter"/>
</dbReference>
<dbReference type="Pfam" id="PF25917">
    <property type="entry name" value="BSH_RND"/>
    <property type="match status" value="1"/>
</dbReference>
<dbReference type="Gene3D" id="2.40.30.170">
    <property type="match status" value="1"/>
</dbReference>
<dbReference type="EMBL" id="JACHHX010000028">
    <property type="protein sequence ID" value="MBB5016674.1"/>
    <property type="molecule type" value="Genomic_DNA"/>
</dbReference>
<feature type="domain" description="Multidrug resistance protein MdtA-like barrel-sandwich hybrid" evidence="4">
    <location>
        <begin position="56"/>
        <end position="189"/>
    </location>
</feature>
<comment type="similarity">
    <text evidence="1">Belongs to the membrane fusion protein (MFP) (TC 8.A.1) family.</text>
</comment>
<evidence type="ECO:0000256" key="3">
    <source>
        <dbReference type="SAM" id="SignalP"/>
    </source>
</evidence>
<dbReference type="Proteomes" id="UP000519004">
    <property type="component" value="Unassembled WGS sequence"/>
</dbReference>
<dbReference type="AlphaFoldDB" id="A0A7W7Y225"/>
<evidence type="ECO:0000259" key="4">
    <source>
        <dbReference type="Pfam" id="PF25917"/>
    </source>
</evidence>
<evidence type="ECO:0000313" key="5">
    <source>
        <dbReference type="EMBL" id="MBB5016674.1"/>
    </source>
</evidence>
<dbReference type="Gene3D" id="1.10.287.470">
    <property type="entry name" value="Helix hairpin bin"/>
    <property type="match status" value="1"/>
</dbReference>
<dbReference type="PANTHER" id="PTHR30469:SF15">
    <property type="entry name" value="HLYD FAMILY OF SECRETION PROTEINS"/>
    <property type="match status" value="1"/>
</dbReference>
<protein>
    <submittedName>
        <fullName evidence="5">RND family efflux transporter MFP subunit</fullName>
    </submittedName>
</protein>
<evidence type="ECO:0000313" key="6">
    <source>
        <dbReference type="Proteomes" id="UP000519004"/>
    </source>
</evidence>
<proteinExistence type="inferred from homology"/>
<dbReference type="PANTHER" id="PTHR30469">
    <property type="entry name" value="MULTIDRUG RESISTANCE PROTEIN MDTA"/>
    <property type="match status" value="1"/>
</dbReference>
<comment type="caution">
    <text evidence="5">The sequence shown here is derived from an EMBL/GenBank/DDBJ whole genome shotgun (WGS) entry which is preliminary data.</text>
</comment>
<reference evidence="5 6" key="1">
    <citation type="submission" date="2020-08" db="EMBL/GenBank/DDBJ databases">
        <title>Genomic Encyclopedia of Type Strains, Phase IV (KMG-IV): sequencing the most valuable type-strain genomes for metagenomic binning, comparative biology and taxonomic classification.</title>
        <authorList>
            <person name="Goeker M."/>
        </authorList>
    </citation>
    <scope>NUCLEOTIDE SEQUENCE [LARGE SCALE GENOMIC DNA]</scope>
    <source>
        <strain evidence="5 6">DSM 25897</strain>
    </source>
</reference>
<dbReference type="InterPro" id="IPR006143">
    <property type="entry name" value="RND_pump_MFP"/>
</dbReference>
<evidence type="ECO:0000256" key="2">
    <source>
        <dbReference type="SAM" id="Coils"/>
    </source>
</evidence>
<dbReference type="InterPro" id="IPR058625">
    <property type="entry name" value="MdtA-like_BSH"/>
</dbReference>
<feature type="coiled-coil region" evidence="2">
    <location>
        <begin position="92"/>
        <end position="157"/>
    </location>
</feature>
<sequence>MHRLLALLFAAPLCAAAAVPATAPAAVTVRPLSEVALPAQGSAAASVLSPNDSLIAADVTAKVARVHAEVGSTVRKGQVLIELDASDYRLALAQAQAQEASARANLQLAEQRHVRARQLKDRQFVSDDEVLARHTEVEAARAQLQVAEAARRVAERNVEKCRVLAPFDGAVTERLAQVGALAPAGTPLLRLVDLAAPEIEAHVQAGDAESLTRARELTFESQGHHWQVTLLRLAPVVDQAARTQVARLAFAGDGAPAGSSGTLRWQGAALLLPPQLMVRRGDALGAFVVRDGKARFVAAPDAQEGRPFALDLPPTAQIVVAGHQGLNDGIGVQIDTTGGSR</sequence>
<accession>A0A7W7Y225</accession>
<evidence type="ECO:0000256" key="1">
    <source>
        <dbReference type="ARBA" id="ARBA00009477"/>
    </source>
</evidence>
<dbReference type="NCBIfam" id="TIGR01730">
    <property type="entry name" value="RND_mfp"/>
    <property type="match status" value="1"/>
</dbReference>
<dbReference type="RefSeq" id="WP_183949335.1">
    <property type="nucleotide sequence ID" value="NZ_JACHHX010000028.1"/>
</dbReference>
<feature type="signal peptide" evidence="3">
    <location>
        <begin position="1"/>
        <end position="25"/>
    </location>
</feature>
<dbReference type="SUPFAM" id="SSF111369">
    <property type="entry name" value="HlyD-like secretion proteins"/>
    <property type="match status" value="1"/>
</dbReference>
<dbReference type="Gene3D" id="2.40.50.100">
    <property type="match status" value="1"/>
</dbReference>
<keyword evidence="3" id="KW-0732">Signal</keyword>
<feature type="chain" id="PRO_5031432085" evidence="3">
    <location>
        <begin position="26"/>
        <end position="341"/>
    </location>
</feature>
<keyword evidence="2" id="KW-0175">Coiled coil</keyword>
<name>A0A7W7Y225_9GAMM</name>
<gene>
    <name evidence="5" type="ORF">HNQ58_002597</name>
</gene>
<keyword evidence="6" id="KW-1185">Reference proteome</keyword>